<dbReference type="EMBL" id="RCML01000001">
    <property type="protein sequence ID" value="KAG3000733.1"/>
    <property type="molecule type" value="Genomic_DNA"/>
</dbReference>
<organism evidence="1 3">
    <name type="scientific">Phytophthora cactorum</name>
    <dbReference type="NCBI Taxonomy" id="29920"/>
    <lineage>
        <taxon>Eukaryota</taxon>
        <taxon>Sar</taxon>
        <taxon>Stramenopiles</taxon>
        <taxon>Oomycota</taxon>
        <taxon>Peronosporomycetes</taxon>
        <taxon>Peronosporales</taxon>
        <taxon>Peronosporaceae</taxon>
        <taxon>Phytophthora</taxon>
    </lineage>
</organism>
<evidence type="ECO:0000313" key="2">
    <source>
        <dbReference type="EMBL" id="KAG3000733.1"/>
    </source>
</evidence>
<dbReference type="Proteomes" id="UP000735874">
    <property type="component" value="Unassembled WGS sequence"/>
</dbReference>
<reference evidence="1" key="1">
    <citation type="submission" date="2018-10" db="EMBL/GenBank/DDBJ databases">
        <title>Effector identification in a new, highly contiguous assembly of the strawberry crown rot pathogen Phytophthora cactorum.</title>
        <authorList>
            <person name="Armitage A.D."/>
            <person name="Nellist C.F."/>
            <person name="Bates H."/>
            <person name="Vickerstaff R.J."/>
            <person name="Harrison R.J."/>
        </authorList>
    </citation>
    <scope>NUCLEOTIDE SEQUENCE</scope>
    <source>
        <strain evidence="1">15-7</strain>
        <strain evidence="2">P415</strain>
    </source>
</reference>
<evidence type="ECO:0000313" key="3">
    <source>
        <dbReference type="Proteomes" id="UP000735874"/>
    </source>
</evidence>
<evidence type="ECO:0000313" key="1">
    <source>
        <dbReference type="EMBL" id="KAG2869438.1"/>
    </source>
</evidence>
<dbReference type="Proteomes" id="UP000697107">
    <property type="component" value="Unassembled WGS sequence"/>
</dbReference>
<dbReference type="EMBL" id="RCMG01000002">
    <property type="protein sequence ID" value="KAG2869438.1"/>
    <property type="molecule type" value="Genomic_DNA"/>
</dbReference>
<dbReference type="AlphaFoldDB" id="A0A8T1A0H8"/>
<sequence length="75" mass="8129">MEATVPVKRDAVMQKAPALLSPAARRIGDIGAGRLIPAGMGYEHLGYAESIYRHSFEEKVSEEAGIVEVRRCEGS</sequence>
<name>A0A8T1A0H8_9STRA</name>
<proteinExistence type="predicted"/>
<accession>A0A8T1A0H8</accession>
<gene>
    <name evidence="1" type="ORF">PC113_g242</name>
    <name evidence="2" type="ORF">PC118_g135</name>
</gene>
<comment type="caution">
    <text evidence="1">The sequence shown here is derived from an EMBL/GenBank/DDBJ whole genome shotgun (WGS) entry which is preliminary data.</text>
</comment>
<protein>
    <submittedName>
        <fullName evidence="1">Uncharacterized protein</fullName>
    </submittedName>
</protein>